<organism evidence="3 4">
    <name type="scientific">Roridomyces roridus</name>
    <dbReference type="NCBI Taxonomy" id="1738132"/>
    <lineage>
        <taxon>Eukaryota</taxon>
        <taxon>Fungi</taxon>
        <taxon>Dikarya</taxon>
        <taxon>Basidiomycota</taxon>
        <taxon>Agaricomycotina</taxon>
        <taxon>Agaricomycetes</taxon>
        <taxon>Agaricomycetidae</taxon>
        <taxon>Agaricales</taxon>
        <taxon>Marasmiineae</taxon>
        <taxon>Mycenaceae</taxon>
        <taxon>Roridomyces</taxon>
    </lineage>
</organism>
<evidence type="ECO:0000259" key="2">
    <source>
        <dbReference type="Pfam" id="PF01693"/>
    </source>
</evidence>
<dbReference type="EMBL" id="JARKIF010000011">
    <property type="protein sequence ID" value="KAJ7627257.1"/>
    <property type="molecule type" value="Genomic_DNA"/>
</dbReference>
<dbReference type="Proteomes" id="UP001221142">
    <property type="component" value="Unassembled WGS sequence"/>
</dbReference>
<dbReference type="Gene3D" id="3.40.970.10">
    <property type="entry name" value="Ribonuclease H1, N-terminal domain"/>
    <property type="match status" value="1"/>
</dbReference>
<gene>
    <name evidence="3" type="ORF">FB45DRAFT_1029613</name>
</gene>
<reference evidence="3" key="1">
    <citation type="submission" date="2023-03" db="EMBL/GenBank/DDBJ databases">
        <title>Massive genome expansion in bonnet fungi (Mycena s.s.) driven by repeated elements and novel gene families across ecological guilds.</title>
        <authorList>
            <consortium name="Lawrence Berkeley National Laboratory"/>
            <person name="Harder C.B."/>
            <person name="Miyauchi S."/>
            <person name="Viragh M."/>
            <person name="Kuo A."/>
            <person name="Thoen E."/>
            <person name="Andreopoulos B."/>
            <person name="Lu D."/>
            <person name="Skrede I."/>
            <person name="Drula E."/>
            <person name="Henrissat B."/>
            <person name="Morin E."/>
            <person name="Kohler A."/>
            <person name="Barry K."/>
            <person name="LaButti K."/>
            <person name="Morin E."/>
            <person name="Salamov A."/>
            <person name="Lipzen A."/>
            <person name="Mereny Z."/>
            <person name="Hegedus B."/>
            <person name="Baldrian P."/>
            <person name="Stursova M."/>
            <person name="Weitz H."/>
            <person name="Taylor A."/>
            <person name="Grigoriev I.V."/>
            <person name="Nagy L.G."/>
            <person name="Martin F."/>
            <person name="Kauserud H."/>
        </authorList>
    </citation>
    <scope>NUCLEOTIDE SEQUENCE</scope>
    <source>
        <strain evidence="3">9284</strain>
    </source>
</reference>
<keyword evidence="4" id="KW-1185">Reference proteome</keyword>
<evidence type="ECO:0000313" key="4">
    <source>
        <dbReference type="Proteomes" id="UP001221142"/>
    </source>
</evidence>
<dbReference type="InterPro" id="IPR037056">
    <property type="entry name" value="RNase_H1_N_sf"/>
</dbReference>
<comment type="caution">
    <text evidence="3">The sequence shown here is derived from an EMBL/GenBank/DDBJ whole genome shotgun (WGS) entry which is preliminary data.</text>
</comment>
<feature type="compositionally biased region" description="Basic residues" evidence="1">
    <location>
        <begin position="80"/>
        <end position="95"/>
    </location>
</feature>
<feature type="region of interest" description="Disordered" evidence="1">
    <location>
        <begin position="1"/>
        <end position="43"/>
    </location>
</feature>
<feature type="region of interest" description="Disordered" evidence="1">
    <location>
        <begin position="59"/>
        <end position="95"/>
    </location>
</feature>
<name>A0AAD7BQL4_9AGAR</name>
<dbReference type="InterPro" id="IPR009027">
    <property type="entry name" value="Ribosomal_bL9/RNase_H1_N"/>
</dbReference>
<evidence type="ECO:0000256" key="1">
    <source>
        <dbReference type="SAM" id="MobiDB-lite"/>
    </source>
</evidence>
<proteinExistence type="predicted"/>
<feature type="domain" description="Ribonuclease H1 N-terminal" evidence="2">
    <location>
        <begin position="211"/>
        <end position="251"/>
    </location>
</feature>
<protein>
    <recommendedName>
        <fullName evidence="2">Ribonuclease H1 N-terminal domain-containing protein</fullName>
    </recommendedName>
</protein>
<evidence type="ECO:0000313" key="3">
    <source>
        <dbReference type="EMBL" id="KAJ7627257.1"/>
    </source>
</evidence>
<accession>A0AAD7BQL4</accession>
<dbReference type="SUPFAM" id="SSF55658">
    <property type="entry name" value="L9 N-domain-like"/>
    <property type="match status" value="1"/>
</dbReference>
<dbReference type="Pfam" id="PF01693">
    <property type="entry name" value="Cauli_VI"/>
    <property type="match status" value="1"/>
</dbReference>
<dbReference type="AlphaFoldDB" id="A0AAD7BQL4"/>
<feature type="compositionally biased region" description="Basic residues" evidence="1">
    <location>
        <begin position="32"/>
        <end position="43"/>
    </location>
</feature>
<feature type="compositionally biased region" description="Basic and acidic residues" evidence="1">
    <location>
        <begin position="1"/>
        <end position="31"/>
    </location>
</feature>
<sequence length="288" mass="33099">MPRGRPRLDPEVKLEHLKQSRRKYEDENVESRRRKARERMQRTRARIAKDPIAFSKYKQKAAQHSDDYRYRKSETERGAHRLASRAHKKKRRNKISTRSTCLPVLSANGVFPGLQALLGHDIFRPNAAYPRWQHPTRTTAATRTPFPHLTNPPGPRDRNVLLVAATVSQRNSLLLLIMHNGLDAAFQQLALVDEPIYFGNPKVKYRENIDFHVVIRGFVPGVYETWARAGPQVTGFPGNIHNKYRGWTAALRYLRVINDRIPPFSFDTLDAFHCTPPLGDTLLILTIA</sequence>
<feature type="compositionally biased region" description="Basic and acidic residues" evidence="1">
    <location>
        <begin position="63"/>
        <end position="79"/>
    </location>
</feature>
<dbReference type="InterPro" id="IPR011320">
    <property type="entry name" value="RNase_H1_N"/>
</dbReference>